<comment type="caution">
    <text evidence="3">The sequence shown here is derived from an EMBL/GenBank/DDBJ whole genome shotgun (WGS) entry which is preliminary data.</text>
</comment>
<gene>
    <name evidence="3" type="ORF">ACFQS3_03970</name>
</gene>
<evidence type="ECO:0000256" key="2">
    <source>
        <dbReference type="SAM" id="Phobius"/>
    </source>
</evidence>
<keyword evidence="2" id="KW-0472">Membrane</keyword>
<feature type="region of interest" description="Disordered" evidence="1">
    <location>
        <begin position="1"/>
        <end position="79"/>
    </location>
</feature>
<organism evidence="3 4">
    <name type="scientific">Glycomyces mayteni</name>
    <dbReference type="NCBI Taxonomy" id="543887"/>
    <lineage>
        <taxon>Bacteria</taxon>
        <taxon>Bacillati</taxon>
        <taxon>Actinomycetota</taxon>
        <taxon>Actinomycetes</taxon>
        <taxon>Glycomycetales</taxon>
        <taxon>Glycomycetaceae</taxon>
        <taxon>Glycomyces</taxon>
    </lineage>
</organism>
<dbReference type="Proteomes" id="UP001596470">
    <property type="component" value="Unassembled WGS sequence"/>
</dbReference>
<sequence length="329" mass="34367">MTYPPPSPYDPNQAQGYGQPQPGSAPQYGSQPQPGFGSQPQPGGYSAPPPPYGATPPPPPGFPAPQQPGPYGAPPMPPPNRGGGIGAKVLSIIGVIVVGIIVVVVKALIRDAGDSNDANNDTTTDSATDTVLTDEQMEAAEAAEVGDCMTDVTGSGDMVVECSDPTAFWTITLVSDDSGAEVDMFGDLTDSSVGGTVCGEEYLGWTPGELWKSYQYVYTEEFEGLGGPVDYFYCVEAIDKEDANGGRPVTPDTGDCTDGTLLTFDCSNASALYVVDAVEVYNPPIDELSFDYTTALGGCEGSGYYATPVTVDESFTSYVYMAYCSSDNV</sequence>
<evidence type="ECO:0000256" key="1">
    <source>
        <dbReference type="SAM" id="MobiDB-lite"/>
    </source>
</evidence>
<protein>
    <submittedName>
        <fullName evidence="3">DUF1720 domain-containing protein</fullName>
    </submittedName>
</protein>
<accession>A0ABW2D218</accession>
<name>A0ABW2D218_9ACTN</name>
<dbReference type="RefSeq" id="WP_382354180.1">
    <property type="nucleotide sequence ID" value="NZ_JBHMBP010000004.1"/>
</dbReference>
<proteinExistence type="predicted"/>
<keyword evidence="2" id="KW-0812">Transmembrane</keyword>
<reference evidence="4" key="1">
    <citation type="journal article" date="2019" name="Int. J. Syst. Evol. Microbiol.">
        <title>The Global Catalogue of Microorganisms (GCM) 10K type strain sequencing project: providing services to taxonomists for standard genome sequencing and annotation.</title>
        <authorList>
            <consortium name="The Broad Institute Genomics Platform"/>
            <consortium name="The Broad Institute Genome Sequencing Center for Infectious Disease"/>
            <person name="Wu L."/>
            <person name="Ma J."/>
        </authorList>
    </citation>
    <scope>NUCLEOTIDE SEQUENCE [LARGE SCALE GENOMIC DNA]</scope>
    <source>
        <strain evidence="4">KACC 12634</strain>
    </source>
</reference>
<evidence type="ECO:0000313" key="3">
    <source>
        <dbReference type="EMBL" id="MFC6956350.1"/>
    </source>
</evidence>
<feature type="compositionally biased region" description="Polar residues" evidence="1">
    <location>
        <begin position="10"/>
        <end position="24"/>
    </location>
</feature>
<feature type="compositionally biased region" description="Low complexity" evidence="1">
    <location>
        <begin position="26"/>
        <end position="46"/>
    </location>
</feature>
<dbReference type="SUPFAM" id="SSF81995">
    <property type="entry name" value="beta-sandwich domain of Sec23/24"/>
    <property type="match status" value="1"/>
</dbReference>
<feature type="transmembrane region" description="Helical" evidence="2">
    <location>
        <begin position="85"/>
        <end position="109"/>
    </location>
</feature>
<keyword evidence="2" id="KW-1133">Transmembrane helix</keyword>
<feature type="compositionally biased region" description="Pro residues" evidence="1">
    <location>
        <begin position="47"/>
        <end position="79"/>
    </location>
</feature>
<keyword evidence="4" id="KW-1185">Reference proteome</keyword>
<evidence type="ECO:0000313" key="4">
    <source>
        <dbReference type="Proteomes" id="UP001596470"/>
    </source>
</evidence>
<dbReference type="EMBL" id="JBHSYS010000001">
    <property type="protein sequence ID" value="MFC6956350.1"/>
    <property type="molecule type" value="Genomic_DNA"/>
</dbReference>